<dbReference type="RefSeq" id="WP_336577141.1">
    <property type="nucleotide sequence ID" value="NZ_NGLE02000001.1"/>
</dbReference>
<accession>A0ABU8IGS5</accession>
<evidence type="ECO:0000313" key="2">
    <source>
        <dbReference type="Proteomes" id="UP000195139"/>
    </source>
</evidence>
<protein>
    <submittedName>
        <fullName evidence="1">Uncharacterized protein</fullName>
    </submittedName>
</protein>
<dbReference type="Proteomes" id="UP000195139">
    <property type="component" value="Unassembled WGS sequence"/>
</dbReference>
<proteinExistence type="predicted"/>
<reference evidence="1" key="1">
    <citation type="submission" date="2018-07" db="EMBL/GenBank/DDBJ databases">
        <title>The Genome Sequence of Enterococcus sp. DIV0659b.</title>
        <authorList>
            <consortium name="The Broad Institute Genomics Platform"/>
            <consortium name="The Broad Institute Genomic Center for Infectious Diseases"/>
            <person name="Earl A."/>
            <person name="Manson A."/>
            <person name="Schwartman J."/>
            <person name="Gilmore M."/>
            <person name="Abouelleil A."/>
            <person name="Cao P."/>
            <person name="Chapman S."/>
            <person name="Cusick C."/>
            <person name="Shea T."/>
            <person name="Young S."/>
            <person name="Neafsey D."/>
            <person name="Nusbaum C."/>
            <person name="Birren B."/>
        </authorList>
    </citation>
    <scope>NUCLEOTIDE SEQUENCE [LARGE SCALE GENOMIC DNA]</scope>
    <source>
        <strain evidence="1">4G2_DIV0659</strain>
    </source>
</reference>
<evidence type="ECO:0000313" key="1">
    <source>
        <dbReference type="EMBL" id="MEI5994661.1"/>
    </source>
</evidence>
<sequence length="124" mass="14530">MKKIIRKKDEDLMQHFSLKKDEVTRLKKAAEEIARNKEVLLISLEDTKALLESIDKLSFLGSYKIAIQKFSEKENIIIYKEQSRKNRVERYKQLEKELSDGVLNDSKEDLIKNLATNKFPTVLC</sequence>
<comment type="caution">
    <text evidence="1">The sequence shown here is derived from an EMBL/GenBank/DDBJ whole genome shotgun (WGS) entry which is preliminary data.</text>
</comment>
<dbReference type="EMBL" id="NGLE02000001">
    <property type="protein sequence ID" value="MEI5994661.1"/>
    <property type="molecule type" value="Genomic_DNA"/>
</dbReference>
<organism evidence="1 2">
    <name type="scientific">Candidatus Enterococcus mansonii</name>
    <dbReference type="NCBI Taxonomy" id="1834181"/>
    <lineage>
        <taxon>Bacteria</taxon>
        <taxon>Bacillati</taxon>
        <taxon>Bacillota</taxon>
        <taxon>Bacilli</taxon>
        <taxon>Lactobacillales</taxon>
        <taxon>Enterococcaceae</taxon>
        <taxon>Enterococcus</taxon>
    </lineage>
</organism>
<name>A0ABU8IGS5_9ENTE</name>
<keyword evidence="2" id="KW-1185">Reference proteome</keyword>
<gene>
    <name evidence="1" type="ORF">A5880_002247</name>
</gene>